<keyword evidence="9" id="KW-0812">Transmembrane</keyword>
<feature type="compositionally biased region" description="Acidic residues" evidence="8">
    <location>
        <begin position="2315"/>
        <end position="2337"/>
    </location>
</feature>
<evidence type="ECO:0000256" key="9">
    <source>
        <dbReference type="SAM" id="Phobius"/>
    </source>
</evidence>
<feature type="coiled-coil region" evidence="7">
    <location>
        <begin position="1479"/>
        <end position="1508"/>
    </location>
</feature>
<keyword evidence="2 6" id="KW-0479">Metal-binding</keyword>
<evidence type="ECO:0000256" key="1">
    <source>
        <dbReference type="ARBA" id="ARBA00022541"/>
    </source>
</evidence>
<feature type="region of interest" description="Disordered" evidence="8">
    <location>
        <begin position="1668"/>
        <end position="1691"/>
    </location>
</feature>
<evidence type="ECO:0000259" key="10">
    <source>
        <dbReference type="PROSITE" id="PS50023"/>
    </source>
</evidence>
<dbReference type="GO" id="GO:0030018">
    <property type="term" value="C:Z disc"/>
    <property type="evidence" value="ECO:0007669"/>
    <property type="project" value="UniProtKB-ARBA"/>
</dbReference>
<feature type="region of interest" description="Disordered" evidence="8">
    <location>
        <begin position="3262"/>
        <end position="3337"/>
    </location>
</feature>
<accession>A0A979FKI6</accession>
<keyword evidence="9" id="KW-0472">Membrane</keyword>
<feature type="domain" description="LIM zinc-binding" evidence="10">
    <location>
        <begin position="3714"/>
        <end position="3774"/>
    </location>
</feature>
<feature type="transmembrane region" description="Helical" evidence="9">
    <location>
        <begin position="34"/>
        <end position="51"/>
    </location>
</feature>
<evidence type="ECO:0000256" key="7">
    <source>
        <dbReference type="SAM" id="Coils"/>
    </source>
</evidence>
<dbReference type="CDD" id="cd09358">
    <property type="entry name" value="LIM_Mical_like"/>
    <property type="match status" value="1"/>
</dbReference>
<feature type="compositionally biased region" description="Basic and acidic residues" evidence="8">
    <location>
        <begin position="2429"/>
        <end position="2441"/>
    </location>
</feature>
<feature type="compositionally biased region" description="Polar residues" evidence="8">
    <location>
        <begin position="2495"/>
        <end position="2524"/>
    </location>
</feature>
<sequence length="3792" mass="425036">MAMDCVEWCRNSWQKSVDAYEWTKHAWANTKQKVRAAFLWIWLMFLAVVAAEESGEKSVKSGTVNDIEIEKDPSKRIEVLDAEIEENSGEAKRRNQENYEIKNGAAEKRESISIGINESPDEVSNDVWDEGDKVLQVVQSIDFKNREKVECLPTEISFQKRERYPLKIDASACTIVEEDEEEEEEDQEEKEKQWRVANGGLIRSAGLENLSIKSESCGDDLLNNRLTSGKDAEIIDENSVKCEVLWQTLVAKYASDDKIDKLSENENAKAMKATSFDDSDSSTMLKTDSSTMSDLEFSVAVGKRLEEILANDNLDTRKESTEPNEEEEVMEDRKELFATQNIGYSIGENFSATHRTISDDGEKSLHKFIPQKTTKPDIRSLRIETIDESQDDVQPIFIIPKISLLDNDEAPKPEPGRNSRPNLRSLRIETLDESEIDELNVTIKATEPVRIELPQDENETLVESDACHSQMYDSKEIVSFDTIPRTLLKEPRTETIMEEPLEEEKYSDATFTEHILETSSEKEIEKDKLNDAVESADVDERVSEEDYGEEVAVVADFSFKLRPKERDTLKFGIKEETASGALAIDLDARSSPPVTANTEIPNVDNEIERPVSQSDSQSDMIVNEDDMFRGNVARKSSGTVIVTSFVFDAIPFLTDEMPVTMPNIITVEPDNNIDYDYLPKSELPIDSSVLPEFEVSSESCVHPELELPLDLNVPPESDLPLDSNVPPESDLPLNSNVPPESDLPLDSNVLSDSDPLLDTTAPHESEASLPSNALVMSDSKPEFDIPFASDSSSLNLDVTVTCAVPDPDLQDADKQEEDFEEFLHDVMRPVTQMKADEDIVSIAPFDNEIPALEDPIGDIPYGNLFAIPLFELEANYHHDLIEQLERSDVVEINEGSGNHEVMEPKEMGKGTYFTEHEKFKTIGHKTEYSQPDGLNSNLKFKVFPVNESERVEADRETLKMDVELEKNSTEKNNSSQSITVIDREIQSENIEMTDDNIKTEDIPKVDDNSETVIISMDEPNKYADNALQDDDFTKTATSELMREDSESILAESFNKQEENAEIYGDNTTTDNGVYKVISSDQHTVETEEPCIISEDNVLTKDEEMEIFVQDAQPVSDELVNEDHGIESTASELASSANIIVDDFENDESDEVDFWGTIRGNEDEADVFPGKETQREFGENYAAEPIYIENIKSFATTENHSDIAEDLEVDNEKDVSSVINNEVANEAIIDATEKVADLSKVLQNADDEEGRIKSTISVKNFERPARIIGRTKFFVGESDEISDDDAEKDVKNTGTFVDDDVAAGYSTTGNLFSDTVVDETFNIILDKEASMEADESSASIKKGILDTTVYDLDSTCDSKDVFEADSNENRQAIADDNVESEMTIGAIIASHLRKTEEVNDDLSDISDLLSSTVERKKHLGDYDDNYSEDSPDEKDKDDQRLMTVGLTAEEEAELAELAEFDKEKTEGEFREYMRLPPALTQQELEELALIQEEKESAQATREAERKELEKFLSMPVGLTEREQQELADLLAEEAEESEISAATEERLATFLAAARAESGLAYDEDDEDVLDGYMNMPDRLTEEEEMMLREGTDGEVDVYRDEEYREMIRKKFLSELEDDEDRVLLDEYEFAEQYGSDFEYDENFGYDDEDFLEEDDIKGVSDTKPEVKCADISRAADKPVVPPRKSKSTAPTVDKEFSKYKHFGSKSAEASTSKEAKPSMSSDQNKQDSQKKFFRLGALGIKKKKKEEIITVKCVENDFQDLKSEESVIQFKGVKNDVLDLVKCQEDIISNKGLNNDSQDLVTRQEDIISAINGQDSADDQENIGQAGKIYLADNSSADDINFIACDEFDGNSGHAPLLKMSSRDEDVSVSNKTDFVDVDLKMSSSYSSTTSPLNVTASADDFNLDNADDVSSNVDSFTSSKNASSSKSASPLSSVGVLKTCGVSATNSVNSVDLTNHLKSNGVYPKASSLNVQSCLVKSPDNVNIDVLETHAETPDHLKLQIFHDDVPKKDTVHSLHGMDFQTGNPIFGFNGVNGKSDVTGNNFQFHEEIGLYDGETEHPSLQDLIEAELSSRFSLQMEPDSLEVSAFANLKKFDEREICEDSSIIAHDSLEPMTGCHPYSMDSLAETDAEILNHEIVTSEDIAEENVTNNIQPSVHIDEPEAMDFSHLKTTAEAVKPDSSSELASEFPFENKISNEASLHLKILTTFKKSTSDSTEVETQAIALDTEVSEHSPETKVSESSLVDEVSQDCSEKYQGELKIKSGMNDAVIEVDLGSCNANHSSSNVCNKPTVNCDSFVGANFAHETCEKNGLPNDSDESSPNIDEEITQSEESDEMSDVEKMSGAENGEEGEEIIEERKEYVTNPDGTVTVKTIRVISTYVEEEEEVEEGEEETNKDKINEEKEEDEEQEKSIPPMPSFSDLSQEEREDFMRFAAEKKLMAKMEAAGFVPPANDDEDGKLKKKKKRPDGEKKGKKKKKRGDGKENKMEDLGVHELSSTPPSGDSFDEISTSTNDIEIASNIQNSMRDERAQLSEISSMENAYPPNSSIDRNENGCKQFVDDEGIEVRDVLDFQNDAFVAEDERDANVHSASTEENRIGKAGNFQENFDAVKNNSRLTEDSMEQLRHFSSVSEPAEISSVADDQTDSTSQDADLSQYMDENSDVEIDDEISTEEQKDSNSQLLAETELYNIDVKKLATSFLSTGSDCSVNSSVVEDLPANLPNISHLVEAYRNSSPKTPDPSQPSDIPAGLSLKSFKTAYETCAAGAECKKADSVVQDEGLHLNFSQMRAAYCNVISQSRTSSPSNKSELTNGRSSQSIKELTRSYSDLPKLHQTTKTILQEIPGINSNSTSVQGQHDIKTSSCETLTIHDNSYNGTNDCTTINVIGNRDTNDFTTMNVNGNRNMTITRQVFDEFNVSSHIDNSDFGITTLDESRDRSPDSAVHNSDSDDRIFIEECIHESKNLENFMNDSTGRHNSPYEDYHSDFEDDDSESNSGNSGTYELRDSLNKILCRNGWYGRENDASSTIFISVRQLRASYGDLTALTDTSTNEASLYDKLKRDDILAKHVGPRVRSFDSAKMKTKFEKPKEPTMVSSDCRACGKQVFQMEKIVAEKASWHKNCFRCKECNKNLTLETYQSHEGTLYCKPHFKDLFRPKAVVEDPTEARKERLLRRPKLIVLESNPVELPDDVVRATSKPDYGLEELQTLNVKQRFSIFENATQEQEVKLEPVSVRRSQSLISRAARFLAQNGSEDYGVDNCELGEYEDEEEEEGDVEEGEEETEEEEEEEVEEGVDEDGQPIITKTTTKKKKTKRVITSGMKDAYEKRSRRDEMSKMRKEELGRFRQMLCAGKNTTLKERFESGQFENEDKNHTKNKEEIKIDEKRAARSLKEKFEKGQPFCLDEENDDVGRRHVGEKEEVEEIFKEAGEAGRLHEPQTPTGDIVRCHDAVDDDPQVETQDLASKFMFFATFEQRQKQEAERKRKVFRITPPREAQVPELPPELVAKTMRRCMAVNCAVCKLRGLATDDVELGRDPNLIRCTDNYQDEVDCRKTKSILTMFKKMEARNTGAADDEEESDIGPRPLHRFTPPPEGEDYDDEYSDEEGEYTDEEGEYSDEEEDEEGGAPGKAPYKDELLQMLSARKAAELRAKFEKWEAEVDRHNDINKSNGVEDEEAMPSLDTARNLKAMFEEKAQEAAKPQVRERAKVNRFVGGGGDQCPACSKTVYAMEKFEVQGKIIHKTCFKCCKCNSPLSMVTFTMGGGKLYCNSHYKQLFTEKGNYDSILSGSGASTVQQ</sequence>
<dbReference type="GeneID" id="125177988"/>
<evidence type="ECO:0000256" key="3">
    <source>
        <dbReference type="ARBA" id="ARBA00022737"/>
    </source>
</evidence>
<dbReference type="CDD" id="cd09445">
    <property type="entry name" value="LIM_Mical_like_2"/>
    <property type="match status" value="1"/>
</dbReference>
<evidence type="ECO:0000256" key="6">
    <source>
        <dbReference type="PROSITE-ProRule" id="PRU00125"/>
    </source>
</evidence>
<dbReference type="PANTHER" id="PTHR24206">
    <property type="entry name" value="OS06G0237300 PROTEIN"/>
    <property type="match status" value="1"/>
</dbReference>
<organism evidence="11 12">
    <name type="scientific">Hyalella azteca</name>
    <name type="common">Amphipod</name>
    <dbReference type="NCBI Taxonomy" id="294128"/>
    <lineage>
        <taxon>Eukaryota</taxon>
        <taxon>Metazoa</taxon>
        <taxon>Ecdysozoa</taxon>
        <taxon>Arthropoda</taxon>
        <taxon>Crustacea</taxon>
        <taxon>Multicrustacea</taxon>
        <taxon>Malacostraca</taxon>
        <taxon>Eumalacostraca</taxon>
        <taxon>Peracarida</taxon>
        <taxon>Amphipoda</taxon>
        <taxon>Senticaudata</taxon>
        <taxon>Talitrida</taxon>
        <taxon>Talitroidea</taxon>
        <taxon>Hyalellidae</taxon>
        <taxon>Hyalella</taxon>
    </lineage>
</organism>
<evidence type="ECO:0000256" key="8">
    <source>
        <dbReference type="SAM" id="MobiDB-lite"/>
    </source>
</evidence>
<feature type="region of interest" description="Disordered" evidence="8">
    <location>
        <begin position="709"/>
        <end position="769"/>
    </location>
</feature>
<feature type="region of interest" description="Disordered" evidence="8">
    <location>
        <begin position="2797"/>
        <end position="2820"/>
    </location>
</feature>
<feature type="region of interest" description="Disordered" evidence="8">
    <location>
        <begin position="3563"/>
        <end position="3628"/>
    </location>
</feature>
<feature type="region of interest" description="Disordered" evidence="8">
    <location>
        <begin position="2583"/>
        <end position="2603"/>
    </location>
</feature>
<feature type="region of interest" description="Disordered" evidence="8">
    <location>
        <begin position="2627"/>
        <end position="2657"/>
    </location>
</feature>
<keyword evidence="5 6" id="KW-0440">LIM domain</keyword>
<dbReference type="PROSITE" id="PS00478">
    <property type="entry name" value="LIM_DOMAIN_1"/>
    <property type="match status" value="1"/>
</dbReference>
<proteinExistence type="predicted"/>
<reference evidence="12" key="1">
    <citation type="submission" date="2025-08" db="UniProtKB">
        <authorList>
            <consortium name="RefSeq"/>
        </authorList>
    </citation>
    <scope>IDENTIFICATION</scope>
    <source>
        <tissue evidence="12">Whole organism</tissue>
    </source>
</reference>
<evidence type="ECO:0000313" key="12">
    <source>
        <dbReference type="RefSeq" id="XP_047736745.1"/>
    </source>
</evidence>
<keyword evidence="4 6" id="KW-0862">Zinc</keyword>
<evidence type="ECO:0000256" key="5">
    <source>
        <dbReference type="ARBA" id="ARBA00023038"/>
    </source>
</evidence>
<dbReference type="RefSeq" id="XP_047736745.1">
    <property type="nucleotide sequence ID" value="XM_047880789.1"/>
</dbReference>
<feature type="region of interest" description="Disordered" evidence="8">
    <location>
        <begin position="3357"/>
        <end position="3377"/>
    </location>
</feature>
<dbReference type="OMA" id="HDLDQYQ"/>
<feature type="compositionally biased region" description="Acidic residues" evidence="8">
    <location>
        <begin position="3590"/>
        <end position="3621"/>
    </location>
</feature>
<keyword evidence="9" id="KW-1133">Transmembrane helix</keyword>
<feature type="compositionally biased region" description="Basic and acidic residues" evidence="8">
    <location>
        <begin position="3320"/>
        <end position="3337"/>
    </location>
</feature>
<name>A0A979FKI6_HYAAZ</name>
<keyword evidence="3" id="KW-0677">Repeat</keyword>
<dbReference type="GO" id="GO:0060537">
    <property type="term" value="P:muscle tissue development"/>
    <property type="evidence" value="ECO:0007669"/>
    <property type="project" value="UniProtKB-ARBA"/>
</dbReference>
<dbReference type="Pfam" id="PF00412">
    <property type="entry name" value="LIM"/>
    <property type="match status" value="2"/>
</dbReference>
<evidence type="ECO:0000256" key="2">
    <source>
        <dbReference type="ARBA" id="ARBA00022723"/>
    </source>
</evidence>
<keyword evidence="7" id="KW-0175">Coiled coil</keyword>
<dbReference type="FunFam" id="2.10.110.10:FF:000001">
    <property type="entry name" value="Cysteine and glycine-rich protein 1"/>
    <property type="match status" value="1"/>
</dbReference>
<keyword evidence="11" id="KW-1185">Reference proteome</keyword>
<feature type="domain" description="LIM zinc-binding" evidence="10">
    <location>
        <begin position="3094"/>
        <end position="3154"/>
    </location>
</feature>
<feature type="region of interest" description="Disordered" evidence="8">
    <location>
        <begin position="2309"/>
        <end position="2527"/>
    </location>
</feature>
<dbReference type="GO" id="GO:0007517">
    <property type="term" value="P:muscle organ development"/>
    <property type="evidence" value="ECO:0007669"/>
    <property type="project" value="UniProtKB-KW"/>
</dbReference>
<dbReference type="Gene3D" id="2.10.110.10">
    <property type="entry name" value="Cysteine Rich Protein"/>
    <property type="match status" value="2"/>
</dbReference>
<dbReference type="SUPFAM" id="SSF57716">
    <property type="entry name" value="Glucocorticoid receptor-like (DNA-binding domain)"/>
    <property type="match status" value="4"/>
</dbReference>
<evidence type="ECO:0000313" key="11">
    <source>
        <dbReference type="Proteomes" id="UP000694843"/>
    </source>
</evidence>
<feature type="compositionally biased region" description="Basic residues" evidence="8">
    <location>
        <begin position="2460"/>
        <end position="2480"/>
    </location>
</feature>
<dbReference type="KEGG" id="hazt:125177988"/>
<dbReference type="OrthoDB" id="25654at2759"/>
<dbReference type="Proteomes" id="UP000694843">
    <property type="component" value="Unplaced"/>
</dbReference>
<feature type="region of interest" description="Disordered" evidence="8">
    <location>
        <begin position="2966"/>
        <end position="2999"/>
    </location>
</feature>
<feature type="region of interest" description="Disordered" evidence="8">
    <location>
        <begin position="1913"/>
        <end position="1932"/>
    </location>
</feature>
<dbReference type="PROSITE" id="PS50023">
    <property type="entry name" value="LIM_DOMAIN_2"/>
    <property type="match status" value="2"/>
</dbReference>
<evidence type="ECO:0000256" key="4">
    <source>
        <dbReference type="ARBA" id="ARBA00022833"/>
    </source>
</evidence>
<feature type="region of interest" description="Disordered" evidence="8">
    <location>
        <begin position="1703"/>
        <end position="1728"/>
    </location>
</feature>
<keyword evidence="1" id="KW-0517">Myogenesis</keyword>
<protein>
    <submittedName>
        <fullName evidence="12">Uncharacterized protein LOC125177988</fullName>
    </submittedName>
</protein>
<feature type="compositionally biased region" description="Basic and acidic residues" evidence="8">
    <location>
        <begin position="2481"/>
        <end position="2492"/>
    </location>
</feature>
<feature type="compositionally biased region" description="Acidic residues" evidence="8">
    <location>
        <begin position="2381"/>
        <end position="2392"/>
    </location>
</feature>
<dbReference type="InterPro" id="IPR001781">
    <property type="entry name" value="Znf_LIM"/>
</dbReference>
<feature type="compositionally biased region" description="Acidic residues" evidence="8">
    <location>
        <begin position="3262"/>
        <end position="3296"/>
    </location>
</feature>
<dbReference type="SMART" id="SM00132">
    <property type="entry name" value="LIM"/>
    <property type="match status" value="2"/>
</dbReference>
<gene>
    <name evidence="12" type="primary">LOC125177988</name>
</gene>
<dbReference type="GO" id="GO:0046872">
    <property type="term" value="F:metal ion binding"/>
    <property type="evidence" value="ECO:0007669"/>
    <property type="project" value="UniProtKB-KW"/>
</dbReference>